<dbReference type="InterPro" id="IPR000182">
    <property type="entry name" value="GNAT_dom"/>
</dbReference>
<dbReference type="PROSITE" id="PS51186">
    <property type="entry name" value="GNAT"/>
    <property type="match status" value="1"/>
</dbReference>
<dbReference type="AlphaFoldDB" id="D1CEL4"/>
<dbReference type="eggNOG" id="COG0456">
    <property type="taxonomic scope" value="Bacteria"/>
</dbReference>
<dbReference type="Pfam" id="PF00583">
    <property type="entry name" value="Acetyltransf_1"/>
    <property type="match status" value="1"/>
</dbReference>
<dbReference type="HOGENOM" id="CLU_294189_0_0_0"/>
<dbReference type="OrthoDB" id="9776689at2"/>
<feature type="domain" description="N-acetyltransferase" evidence="3">
    <location>
        <begin position="3"/>
        <end position="160"/>
    </location>
</feature>
<organism evidence="4 5">
    <name type="scientific">Thermobaculum terrenum (strain ATCC BAA-798 / CCMEE 7001 / YNP1)</name>
    <dbReference type="NCBI Taxonomy" id="525904"/>
    <lineage>
        <taxon>Bacteria</taxon>
        <taxon>Bacillati</taxon>
        <taxon>Chloroflexota</taxon>
        <taxon>Chloroflexia</taxon>
        <taxon>Candidatus Thermobaculales</taxon>
        <taxon>Candidatus Thermobaculaceae</taxon>
        <taxon>Thermobaculum</taxon>
    </lineage>
</organism>
<evidence type="ECO:0000259" key="3">
    <source>
        <dbReference type="PROSITE" id="PS51186"/>
    </source>
</evidence>
<dbReference type="InterPro" id="IPR050832">
    <property type="entry name" value="Bact_Acetyltransf"/>
</dbReference>
<name>D1CEL4_THET1</name>
<dbReference type="EMBL" id="CP001825">
    <property type="protein sequence ID" value="ACZ41370.1"/>
    <property type="molecule type" value="Genomic_DNA"/>
</dbReference>
<dbReference type="InterPro" id="IPR016181">
    <property type="entry name" value="Acyl_CoA_acyltransferase"/>
</dbReference>
<dbReference type="PANTHER" id="PTHR43877">
    <property type="entry name" value="AMINOALKYLPHOSPHONATE N-ACETYLTRANSFERASE-RELATED-RELATED"/>
    <property type="match status" value="1"/>
</dbReference>
<gene>
    <name evidence="4" type="ordered locus">Tter_0449</name>
</gene>
<keyword evidence="1 4" id="KW-0808">Transferase</keyword>
<evidence type="ECO:0000313" key="4">
    <source>
        <dbReference type="EMBL" id="ACZ41370.1"/>
    </source>
</evidence>
<evidence type="ECO:0000313" key="5">
    <source>
        <dbReference type="Proteomes" id="UP000000323"/>
    </source>
</evidence>
<accession>D1CEL4</accession>
<dbReference type="CDD" id="cd04301">
    <property type="entry name" value="NAT_SF"/>
    <property type="match status" value="1"/>
</dbReference>
<dbReference type="GO" id="GO:0016747">
    <property type="term" value="F:acyltransferase activity, transferring groups other than amino-acyl groups"/>
    <property type="evidence" value="ECO:0007669"/>
    <property type="project" value="InterPro"/>
</dbReference>
<reference evidence="5" key="1">
    <citation type="journal article" date="2010" name="Stand. Genomic Sci.">
        <title>Complete genome sequence of 'Thermobaculum terrenum' type strain (YNP1).</title>
        <authorList>
            <person name="Kiss H."/>
            <person name="Cleland D."/>
            <person name="Lapidus A."/>
            <person name="Lucas S."/>
            <person name="Glavina Del Rio T."/>
            <person name="Nolan M."/>
            <person name="Tice H."/>
            <person name="Han C."/>
            <person name="Goodwin L."/>
            <person name="Pitluck S."/>
            <person name="Liolios K."/>
            <person name="Ivanova N."/>
            <person name="Mavromatis K."/>
            <person name="Ovchinnikova G."/>
            <person name="Pati A."/>
            <person name="Chen A."/>
            <person name="Palaniappan K."/>
            <person name="Land M."/>
            <person name="Hauser L."/>
            <person name="Chang Y."/>
            <person name="Jeffries C."/>
            <person name="Lu M."/>
            <person name="Brettin T."/>
            <person name="Detter J."/>
            <person name="Goker M."/>
            <person name="Tindall B."/>
            <person name="Beck B."/>
            <person name="McDermott T."/>
            <person name="Woyke T."/>
            <person name="Bristow J."/>
            <person name="Eisen J."/>
            <person name="Markowitz V."/>
            <person name="Hugenholtz P."/>
            <person name="Kyrpides N."/>
            <person name="Klenk H."/>
            <person name="Cheng J."/>
        </authorList>
    </citation>
    <scope>NUCLEOTIDE SEQUENCE [LARGE SCALE GENOMIC DNA]</scope>
    <source>
        <strain evidence="5">ATCC BAA-798 / YNP1</strain>
    </source>
</reference>
<dbReference type="Proteomes" id="UP000000323">
    <property type="component" value="Chromosome 1"/>
</dbReference>
<dbReference type="Gene3D" id="3.40.630.30">
    <property type="match status" value="1"/>
</dbReference>
<keyword evidence="2" id="KW-0012">Acyltransferase</keyword>
<dbReference type="SUPFAM" id="SSF55729">
    <property type="entry name" value="Acyl-CoA N-acyltransferases (Nat)"/>
    <property type="match status" value="1"/>
</dbReference>
<evidence type="ECO:0000256" key="2">
    <source>
        <dbReference type="ARBA" id="ARBA00023315"/>
    </source>
</evidence>
<dbReference type="KEGG" id="ttr:Tter_0449"/>
<proteinExistence type="predicted"/>
<dbReference type="RefSeq" id="WP_012874405.1">
    <property type="nucleotide sequence ID" value="NC_013525.1"/>
</dbReference>
<keyword evidence="5" id="KW-1185">Reference proteome</keyword>
<protein>
    <submittedName>
        <fullName evidence="4">GCN5-related N-acetyltransferase</fullName>
    </submittedName>
</protein>
<evidence type="ECO:0000256" key="1">
    <source>
        <dbReference type="ARBA" id="ARBA00022679"/>
    </source>
</evidence>
<sequence>MDFEIREFRESDIPEIARLFKASDPAWPGGFFFGQIVPEDALRRMSQEERINSTYLAWADGKVVGFINLLEVPQEEKSGYIGLLNSDPAYHGRGVGRELLKRAIQRCVELGYETVTLHTWPGNTRAVPLYKKTGFFWGPEPSGFGELRNFLPLLLSHPLTKWYFDQIDWYDHMKRDLQLGVDEERRSNGTLIYTYRWESPIGNLTAIFDQKTNKLVTLDTPRIYLSLEIPKALMTAGESQKAMLVVENRAHEALRIALAASGKGGVEAQGLHPLVLAPAERSSIPIDIKTSEDKRGDSSLKLEVAIGEHKVELEGYIKVKPRIDIHLNNVLLEPQRIKRALLSVGNLSSERANLQLAINTTAGLEARLQADSIALDAGEWAHIPIDLQANHNGSYKLIVRYQSEDGDRREESFELVAVTPGDIYYQEKDNTLRIYTDRLELSLNLQGYELSVFDRRTEGKVIDVSVNPGPPYWPEASIEHDSEKDICFEGRSLIVRAPISLKAKPKVAIDRLYKFCPDGHLKISYRVLNKHENQDVGLTTSISPQPGNTLRHLYFETTEGVRSVRLKEVYLPEWQPHYQMNPDCRWAAIETVEWTIGLLWDENYEARCPEWSDFSLKWPEHQLEAGQAMSTGEIDLILSTGRWQDVRREWLYRNNKNVESADEEPYVGPRISPKPIRVYNQKGRAKLTFRSFNPREVQAKISLKGSDGFETLPAEYTLQGVSSIKAASADITVTSTKPRGVGEIEALVESPVYTGKVKAPAIVLGNTDEVRITQTIDKGEEVWVIDNDWMTFSVWPRVLGTIYSLEADGKQWLYHNFPEPKPRRWSYPVYGGIYPVLWEQGGYHPSQLGRLAGLKFVVDEYHTHLDSQIPLHGIRLTTTVEHDSLLGLRFEVSYLTAHDSNILIVNTVLRNTGPERNISYSLQVNPAIEPDFPALLRLYKDPVIIPGLQDMPDMNDTRAMGVQYSNDKVLGLVTGNEGVITGYSGGNEESRLIADHKLKLSGGQEISLWHYLVLAESSHDMLLYTSLADIK</sequence>